<evidence type="ECO:0000256" key="1">
    <source>
        <dbReference type="ARBA" id="ARBA00022679"/>
    </source>
</evidence>
<evidence type="ECO:0000259" key="2">
    <source>
        <dbReference type="Pfam" id="PF00534"/>
    </source>
</evidence>
<evidence type="ECO:0000313" key="4">
    <source>
        <dbReference type="Proteomes" id="UP000627984"/>
    </source>
</evidence>
<feature type="domain" description="Glycosyl transferase family 1" evidence="2">
    <location>
        <begin position="193"/>
        <end position="348"/>
    </location>
</feature>
<dbReference type="EMBL" id="BMQD01000042">
    <property type="protein sequence ID" value="GGK98444.1"/>
    <property type="molecule type" value="Genomic_DNA"/>
</dbReference>
<dbReference type="AlphaFoldDB" id="A0AA37F8I4"/>
<dbReference type="InterPro" id="IPR001296">
    <property type="entry name" value="Glyco_trans_1"/>
</dbReference>
<dbReference type="PANTHER" id="PTHR12526">
    <property type="entry name" value="GLYCOSYLTRANSFERASE"/>
    <property type="match status" value="1"/>
</dbReference>
<organism evidence="3 4">
    <name type="scientific">Planomonospora parontospora</name>
    <dbReference type="NCBI Taxonomy" id="58119"/>
    <lineage>
        <taxon>Bacteria</taxon>
        <taxon>Bacillati</taxon>
        <taxon>Actinomycetota</taxon>
        <taxon>Actinomycetes</taxon>
        <taxon>Streptosporangiales</taxon>
        <taxon>Streptosporangiaceae</taxon>
        <taxon>Planomonospora</taxon>
    </lineage>
</organism>
<keyword evidence="1" id="KW-0808">Transferase</keyword>
<dbReference type="SUPFAM" id="SSF53756">
    <property type="entry name" value="UDP-Glycosyltransferase/glycogen phosphorylase"/>
    <property type="match status" value="1"/>
</dbReference>
<name>A0AA37F8I4_9ACTN</name>
<sequence length="377" mass="40494">MRICLLVPSVYGMRGDVRSVVNLAGELAERHDVEIVSVRRHRDRPFFPVGSKVRLSWLVDARPGVRHLLPAGQMRTEMALWRRLRGLRTDVLITTRPGLGVQAARHAPREIVRIAREWGRPPVPGPIRRFYPRLDAVVAATETGRQEWDRLLGGGGGGAGGVGGAGGAGAAGGAAAVRMIPDALPAGPWPRSRMDNRIVAAGGRLVPVKAYDRLIRAFALITGRRPDWRLRLYGGGPEERRLRALVAELDLHNHVYFMGTTPDLGGEFAKASIVAVTSRAEVLGMTVIEAMASGVPVIGFDSARGPGEFVADGRSGVLVREGEGEIEAYAAALLGLIDDERRRRELAAGALDAAAAHGAPVVAERWEKLIAETSGRS</sequence>
<dbReference type="Proteomes" id="UP000627984">
    <property type="component" value="Unassembled WGS sequence"/>
</dbReference>
<reference evidence="3" key="2">
    <citation type="submission" date="2022-09" db="EMBL/GenBank/DDBJ databases">
        <authorList>
            <person name="Sun Q."/>
            <person name="Ohkuma M."/>
        </authorList>
    </citation>
    <scope>NUCLEOTIDE SEQUENCE</scope>
    <source>
        <strain evidence="3">JCM 3093</strain>
    </source>
</reference>
<dbReference type="GO" id="GO:0016757">
    <property type="term" value="F:glycosyltransferase activity"/>
    <property type="evidence" value="ECO:0007669"/>
    <property type="project" value="InterPro"/>
</dbReference>
<dbReference type="RefSeq" id="WP_191898404.1">
    <property type="nucleotide sequence ID" value="NZ_BMQD01000042.1"/>
</dbReference>
<reference evidence="3" key="1">
    <citation type="journal article" date="2014" name="Int. J. Syst. Evol. Microbiol.">
        <title>Complete genome sequence of Corynebacterium casei LMG S-19264T (=DSM 44701T), isolated from a smear-ripened cheese.</title>
        <authorList>
            <consortium name="US DOE Joint Genome Institute (JGI-PGF)"/>
            <person name="Walter F."/>
            <person name="Albersmeier A."/>
            <person name="Kalinowski J."/>
            <person name="Ruckert C."/>
        </authorList>
    </citation>
    <scope>NUCLEOTIDE SEQUENCE</scope>
    <source>
        <strain evidence="3">JCM 3093</strain>
    </source>
</reference>
<protein>
    <recommendedName>
        <fullName evidence="2">Glycosyl transferase family 1 domain-containing protein</fullName>
    </recommendedName>
</protein>
<accession>A0AA37F8I4</accession>
<dbReference type="PANTHER" id="PTHR12526:SF627">
    <property type="entry name" value="D-RHAMNOSYLTRANSFERASE WBPZ"/>
    <property type="match status" value="1"/>
</dbReference>
<comment type="caution">
    <text evidence="3">The sequence shown here is derived from an EMBL/GenBank/DDBJ whole genome shotgun (WGS) entry which is preliminary data.</text>
</comment>
<proteinExistence type="predicted"/>
<dbReference type="Gene3D" id="3.40.50.2000">
    <property type="entry name" value="Glycogen Phosphorylase B"/>
    <property type="match status" value="2"/>
</dbReference>
<dbReference type="Pfam" id="PF00534">
    <property type="entry name" value="Glycos_transf_1"/>
    <property type="match status" value="1"/>
</dbReference>
<evidence type="ECO:0000313" key="3">
    <source>
        <dbReference type="EMBL" id="GGK98444.1"/>
    </source>
</evidence>
<gene>
    <name evidence="3" type="ORF">GCM10010126_67260</name>
</gene>